<evidence type="ECO:0000313" key="3">
    <source>
        <dbReference type="EMBL" id="SFR57671.1"/>
    </source>
</evidence>
<feature type="transmembrane region" description="Helical" evidence="2">
    <location>
        <begin position="6"/>
        <end position="25"/>
    </location>
</feature>
<keyword evidence="4" id="KW-1185">Reference proteome</keyword>
<gene>
    <name evidence="3" type="ORF">SAMN05216203_1526</name>
</gene>
<evidence type="ECO:0000256" key="2">
    <source>
        <dbReference type="SAM" id="Phobius"/>
    </source>
</evidence>
<organism evidence="3 4">
    <name type="scientific">Marinobacter daqiaonensis</name>
    <dbReference type="NCBI Taxonomy" id="650891"/>
    <lineage>
        <taxon>Bacteria</taxon>
        <taxon>Pseudomonadati</taxon>
        <taxon>Pseudomonadota</taxon>
        <taxon>Gammaproteobacteria</taxon>
        <taxon>Pseudomonadales</taxon>
        <taxon>Marinobacteraceae</taxon>
        <taxon>Marinobacter</taxon>
    </lineage>
</organism>
<dbReference type="RefSeq" id="WP_092010371.1">
    <property type="nucleotide sequence ID" value="NZ_FOYW01000001.1"/>
</dbReference>
<keyword evidence="2" id="KW-1133">Transmembrane helix</keyword>
<dbReference type="EMBL" id="FOYW01000001">
    <property type="protein sequence ID" value="SFR57671.1"/>
    <property type="molecule type" value="Genomic_DNA"/>
</dbReference>
<evidence type="ECO:0000313" key="4">
    <source>
        <dbReference type="Proteomes" id="UP000198644"/>
    </source>
</evidence>
<sequence length="219" mass="25673">MEYLGAISTAIMALVWVIYFQVFFFQYKRNSRPYLVIHHAQNENPDALCLLVNMSKETVHVQCVQVVVFSRDGEQRILTVTDYRRLGPDDQNIHQVLRQGPLEPGGYLVLGSFRNIILGRRSEDEEEEETDYLFEDITDIVLRAAVIHGPSRYPVGVRRRFLLQHEGETRIFPRNIHSEQLTRRRDRHEVRRWLEGELHPQRGGSTESEESDQSVREDE</sequence>
<accession>A0A1I6HT85</accession>
<dbReference type="STRING" id="650891.SAMN05216203_1526"/>
<name>A0A1I6HT85_9GAMM</name>
<protein>
    <submittedName>
        <fullName evidence="3">Uncharacterized protein</fullName>
    </submittedName>
</protein>
<dbReference type="AlphaFoldDB" id="A0A1I6HT85"/>
<keyword evidence="2" id="KW-0472">Membrane</keyword>
<dbReference type="OrthoDB" id="6181469at2"/>
<keyword evidence="2" id="KW-0812">Transmembrane</keyword>
<evidence type="ECO:0000256" key="1">
    <source>
        <dbReference type="SAM" id="MobiDB-lite"/>
    </source>
</evidence>
<dbReference type="Proteomes" id="UP000198644">
    <property type="component" value="Unassembled WGS sequence"/>
</dbReference>
<feature type="region of interest" description="Disordered" evidence="1">
    <location>
        <begin position="194"/>
        <end position="219"/>
    </location>
</feature>
<reference evidence="3 4" key="1">
    <citation type="submission" date="2016-10" db="EMBL/GenBank/DDBJ databases">
        <authorList>
            <person name="de Groot N.N."/>
        </authorList>
    </citation>
    <scope>NUCLEOTIDE SEQUENCE [LARGE SCALE GENOMIC DNA]</scope>
    <source>
        <strain evidence="3 4">CGMCC 1.9167</strain>
    </source>
</reference>
<proteinExistence type="predicted"/>